<evidence type="ECO:0000313" key="3">
    <source>
        <dbReference type="Proteomes" id="UP000010795"/>
    </source>
</evidence>
<evidence type="ECO:0000256" key="1">
    <source>
        <dbReference type="ARBA" id="ARBA00006539"/>
    </source>
</evidence>
<dbReference type="Proteomes" id="UP000010795">
    <property type="component" value="Chromosome"/>
</dbReference>
<dbReference type="STRING" id="717605.Theco_2961"/>
<comment type="similarity">
    <text evidence="1">Belongs to the UPF0236 family.</text>
</comment>
<dbReference type="Pfam" id="PF06782">
    <property type="entry name" value="UPF0236"/>
    <property type="match status" value="1"/>
</dbReference>
<gene>
    <name evidence="2" type="ordered locus">Theco_2961</name>
</gene>
<protein>
    <submittedName>
        <fullName evidence="2">Uncharacterized protein family (UPF0236)</fullName>
    </submittedName>
</protein>
<dbReference type="InterPro" id="IPR009620">
    <property type="entry name" value="UPF0236"/>
</dbReference>
<name>L0EHB6_THECK</name>
<organism evidence="2 3">
    <name type="scientific">Thermobacillus composti (strain DSM 18247 / JCM 13945 / KWC4)</name>
    <dbReference type="NCBI Taxonomy" id="717605"/>
    <lineage>
        <taxon>Bacteria</taxon>
        <taxon>Bacillati</taxon>
        <taxon>Bacillota</taxon>
        <taxon>Bacilli</taxon>
        <taxon>Bacillales</taxon>
        <taxon>Paenibacillaceae</taxon>
        <taxon>Thermobacillus</taxon>
    </lineage>
</organism>
<dbReference type="eggNOG" id="ENOG502ZAFZ">
    <property type="taxonomic scope" value="Bacteria"/>
</dbReference>
<evidence type="ECO:0000313" key="2">
    <source>
        <dbReference type="EMBL" id="AGA59024.1"/>
    </source>
</evidence>
<dbReference type="EMBL" id="CP003255">
    <property type="protein sequence ID" value="AGA59024.1"/>
    <property type="molecule type" value="Genomic_DNA"/>
</dbReference>
<accession>L0EHB6</accession>
<keyword evidence="3" id="KW-1185">Reference proteome</keyword>
<sequence length="176" mass="21115">MSHFTTTIPTMKELEQWIFRKMQEEFARAMKQVLEALDQQILEQRDREHYRVKDERETSVNTVFGNVRFKRRLYCDRRSGKHVYLRQCQASVGSHLRCLEREPQRKPLPCKRFASFFHQIKVICQNFSPLSAKSFECHTRCAALLRSLQHANHSSDTTLDWLRHVLEQLPHVYWLL</sequence>
<reference evidence="3" key="1">
    <citation type="submission" date="2012-01" db="EMBL/GenBank/DDBJ databases">
        <title>Complete sequence of chromosome of Thermobacillus composti KWC4.</title>
        <authorList>
            <person name="Lucas S."/>
            <person name="Han J."/>
            <person name="Lapidus A."/>
            <person name="Cheng J.-F."/>
            <person name="Goodwin L."/>
            <person name="Pitluck S."/>
            <person name="Peters L."/>
            <person name="Ovchinnikova G."/>
            <person name="Teshima H."/>
            <person name="Detter J.C."/>
            <person name="Han C."/>
            <person name="Tapia R."/>
            <person name="Land M."/>
            <person name="Hauser L."/>
            <person name="Kyrpides N."/>
            <person name="Ivanova N."/>
            <person name="Pagani I."/>
            <person name="Anderson I."/>
            <person name="Woyke T."/>
        </authorList>
    </citation>
    <scope>NUCLEOTIDE SEQUENCE [LARGE SCALE GENOMIC DNA]</scope>
    <source>
        <strain evidence="3">DSM 18247 / JCM 13945 / KWC4</strain>
    </source>
</reference>
<dbReference type="KEGG" id="tco:Theco_2961"/>
<dbReference type="RefSeq" id="WP_015255762.1">
    <property type="nucleotide sequence ID" value="NC_019897.1"/>
</dbReference>
<dbReference type="HOGENOM" id="CLU_1524422_0_0_9"/>
<proteinExistence type="inferred from homology"/>
<dbReference type="AlphaFoldDB" id="L0EHB6"/>